<feature type="transmembrane region" description="Helical" evidence="1">
    <location>
        <begin position="175"/>
        <end position="195"/>
    </location>
</feature>
<feature type="transmembrane region" description="Helical" evidence="1">
    <location>
        <begin position="24"/>
        <end position="45"/>
    </location>
</feature>
<feature type="transmembrane region" description="Helical" evidence="1">
    <location>
        <begin position="65"/>
        <end position="84"/>
    </location>
</feature>
<gene>
    <name evidence="2" type="ORF">EZ428_01485</name>
</gene>
<organism evidence="2 3">
    <name type="scientific">Pedobacter frigiditerrae</name>
    <dbReference type="NCBI Taxonomy" id="2530452"/>
    <lineage>
        <taxon>Bacteria</taxon>
        <taxon>Pseudomonadati</taxon>
        <taxon>Bacteroidota</taxon>
        <taxon>Sphingobacteriia</taxon>
        <taxon>Sphingobacteriales</taxon>
        <taxon>Sphingobacteriaceae</taxon>
        <taxon>Pedobacter</taxon>
    </lineage>
</organism>
<proteinExistence type="predicted"/>
<protein>
    <submittedName>
        <fullName evidence="2">Uncharacterized protein</fullName>
    </submittedName>
</protein>
<keyword evidence="1" id="KW-0812">Transmembrane</keyword>
<evidence type="ECO:0000313" key="2">
    <source>
        <dbReference type="EMBL" id="TCC93469.1"/>
    </source>
</evidence>
<dbReference type="RefSeq" id="WP_131551337.1">
    <property type="nucleotide sequence ID" value="NZ_SJSK01000001.1"/>
</dbReference>
<feature type="transmembrane region" description="Helical" evidence="1">
    <location>
        <begin position="200"/>
        <end position="219"/>
    </location>
</feature>
<keyword evidence="3" id="KW-1185">Reference proteome</keyword>
<evidence type="ECO:0000313" key="3">
    <source>
        <dbReference type="Proteomes" id="UP000292884"/>
    </source>
</evidence>
<keyword evidence="1" id="KW-1133">Transmembrane helix</keyword>
<dbReference type="EMBL" id="SJSK01000001">
    <property type="protein sequence ID" value="TCC93469.1"/>
    <property type="molecule type" value="Genomic_DNA"/>
</dbReference>
<evidence type="ECO:0000256" key="1">
    <source>
        <dbReference type="SAM" id="Phobius"/>
    </source>
</evidence>
<feature type="transmembrane region" description="Helical" evidence="1">
    <location>
        <begin position="249"/>
        <end position="270"/>
    </location>
</feature>
<dbReference type="AlphaFoldDB" id="A0A4R0N142"/>
<feature type="transmembrane region" description="Helical" evidence="1">
    <location>
        <begin position="105"/>
        <end position="126"/>
    </location>
</feature>
<name>A0A4R0N142_9SPHI</name>
<keyword evidence="1" id="KW-0472">Membrane</keyword>
<dbReference type="OrthoDB" id="1523880at2"/>
<dbReference type="Proteomes" id="UP000292884">
    <property type="component" value="Unassembled WGS sequence"/>
</dbReference>
<reference evidence="2 3" key="1">
    <citation type="submission" date="2019-02" db="EMBL/GenBank/DDBJ databases">
        <title>Pedobacter sp. RP-1-13 sp. nov., isolated from Arctic soil.</title>
        <authorList>
            <person name="Dahal R.H."/>
        </authorList>
    </citation>
    <scope>NUCLEOTIDE SEQUENCE [LARGE SCALE GENOMIC DNA]</scope>
    <source>
        <strain evidence="2 3">RP-1-13</strain>
    </source>
</reference>
<accession>A0A4R0N142</accession>
<comment type="caution">
    <text evidence="2">The sequence shown here is derived from an EMBL/GenBank/DDBJ whole genome shotgun (WGS) entry which is preliminary data.</text>
</comment>
<sequence>MNNTFNIQRFGLLLKRQWLEFGKIYLISLLVALGVIVAFYGFALWKAFTYADSFSPRDLNFREPLFLIFGFIFISIIASSYFAHLGQKPKAIIDLLIPASTFEKFLTGVFFTSILSIVSFLFLFYITDLAFVSKLRGMYTSVEQITPYVHNGKEITSIDHIAYFFSKYSGRDKFLPLYFFPFFVTSVFLLGSIFFNKFHYIKTAICVMIFSGIWTAIVVKSGEWLFEGKIMIDQENRNMNHMSQNTGEWLGVLLIVTLTAIFWSITYVRLKEKEV</sequence>